<reference evidence="1 2" key="1">
    <citation type="journal article" date="2012" name="J. Bacteriol.">
        <title>Complete Genome Sequence of Paenibacillus mucilaginosus 3016, a Bacterium Functional as Microbial Fertilizer.</title>
        <authorList>
            <person name="Ma M."/>
            <person name="Wang Z."/>
            <person name="Li L."/>
            <person name="Jiang X."/>
            <person name="Guan D."/>
            <person name="Cao F."/>
            <person name="Chen H."/>
            <person name="Wang X."/>
            <person name="Shen D."/>
            <person name="Du B."/>
            <person name="Li J."/>
        </authorList>
    </citation>
    <scope>NUCLEOTIDE SEQUENCE [LARGE SCALE GENOMIC DNA]</scope>
    <source>
        <strain evidence="1 2">3016</strain>
    </source>
</reference>
<dbReference type="Proteomes" id="UP000007523">
    <property type="component" value="Chromosome"/>
</dbReference>
<evidence type="ECO:0000313" key="1">
    <source>
        <dbReference type="EMBL" id="AFC32380.1"/>
    </source>
</evidence>
<organism evidence="1 2">
    <name type="scientific">Paenibacillus mucilaginosus 3016</name>
    <dbReference type="NCBI Taxonomy" id="1116391"/>
    <lineage>
        <taxon>Bacteria</taxon>
        <taxon>Bacillati</taxon>
        <taxon>Bacillota</taxon>
        <taxon>Bacilli</taxon>
        <taxon>Bacillales</taxon>
        <taxon>Paenibacillaceae</taxon>
        <taxon>Paenibacillus</taxon>
    </lineage>
</organism>
<evidence type="ECO:0000313" key="2">
    <source>
        <dbReference type="Proteomes" id="UP000007523"/>
    </source>
</evidence>
<proteinExistence type="predicted"/>
<keyword evidence="2" id="KW-1185">Reference proteome</keyword>
<sequence length="30" mass="3604">MQGDLYLLGEDAGRVWLEDTEAERFLEFWN</sequence>
<protein>
    <submittedName>
        <fullName evidence="1">Uncharacterized protein</fullName>
    </submittedName>
</protein>
<dbReference type="HOGENOM" id="CLU_3404624_0_0_9"/>
<dbReference type="STRING" id="1116391.PM3016_5698"/>
<dbReference type="EMBL" id="CP003235">
    <property type="protein sequence ID" value="AFC32380.1"/>
    <property type="molecule type" value="Genomic_DNA"/>
</dbReference>
<accession>H6NKI9</accession>
<gene>
    <name evidence="1" type="ORF">PM3016_5698</name>
</gene>
<dbReference type="KEGG" id="pmq:PM3016_5698"/>
<dbReference type="AlphaFoldDB" id="H6NKI9"/>
<name>H6NKI9_9BACL</name>